<dbReference type="Proteomes" id="UP000250784">
    <property type="component" value="Segment"/>
</dbReference>
<organism evidence="2 3">
    <name type="scientific">Ruegeria phage vB_RpoP-V13</name>
    <dbReference type="NCBI Taxonomy" id="2218612"/>
    <lineage>
        <taxon>Viruses</taxon>
        <taxon>Duplodnaviria</taxon>
        <taxon>Heunggongvirae</taxon>
        <taxon>Uroviricota</taxon>
        <taxon>Caudoviricetes</taxon>
        <taxon>Schitoviridae</taxon>
        <taxon>Rhodovirinae</taxon>
        <taxon>Pomeroyivirus</taxon>
        <taxon>Pomeroyivirus V13</taxon>
    </lineage>
</organism>
<keyword evidence="1" id="KW-0812">Transmembrane</keyword>
<keyword evidence="1" id="KW-0472">Membrane</keyword>
<proteinExistence type="predicted"/>
<feature type="transmembrane region" description="Helical" evidence="1">
    <location>
        <begin position="6"/>
        <end position="30"/>
    </location>
</feature>
<keyword evidence="1" id="KW-1133">Transmembrane helix</keyword>
<accession>A0A2Z4QGL6</accession>
<evidence type="ECO:0000256" key="1">
    <source>
        <dbReference type="SAM" id="Phobius"/>
    </source>
</evidence>
<evidence type="ECO:0000313" key="2">
    <source>
        <dbReference type="EMBL" id="AWY09395.1"/>
    </source>
</evidence>
<name>A0A2Z4QGL6_9CAUD</name>
<protein>
    <submittedName>
        <fullName evidence="2">Uncharacterized protein</fullName>
    </submittedName>
</protein>
<sequence length="67" mass="7805">MEQAIMATGVVLVGLQALHLIVHTIHFIQVHRKLDKIMKMIPQPLTYEDMNEIEAPLILEENWRTDQ</sequence>
<dbReference type="EMBL" id="MH015256">
    <property type="protein sequence ID" value="AWY09395.1"/>
    <property type="molecule type" value="Genomic_DNA"/>
</dbReference>
<keyword evidence="3" id="KW-1185">Reference proteome</keyword>
<reference evidence="2 3" key="1">
    <citation type="submission" date="2018-03" db="EMBL/GenBank/DDBJ databases">
        <title>Diverse roseophage infecting Ruegeria pomeroyi DSS-3.</title>
        <authorList>
            <person name="Zhan Y."/>
            <person name="Chen F."/>
            <person name="Wommack E."/>
            <person name="Nasko D."/>
        </authorList>
    </citation>
    <scope>NUCLEOTIDE SEQUENCE [LARGE SCALE GENOMIC DNA]</scope>
</reference>
<evidence type="ECO:0000313" key="3">
    <source>
        <dbReference type="Proteomes" id="UP000250784"/>
    </source>
</evidence>
<gene>
    <name evidence="2" type="ORF">vBRpoPV13_38</name>
</gene>